<proteinExistence type="inferred from homology"/>
<dbReference type="GO" id="GO:0035999">
    <property type="term" value="P:tetrahydrofolate interconversion"/>
    <property type="evidence" value="ECO:0007669"/>
    <property type="project" value="UniProtKB-UniRule"/>
</dbReference>
<dbReference type="GO" id="GO:0004372">
    <property type="term" value="F:glycine hydroxymethyltransferase activity"/>
    <property type="evidence" value="ECO:0007669"/>
    <property type="project" value="UniProtKB-UniRule"/>
</dbReference>
<comment type="cofactor">
    <cofactor evidence="2 11 12">
        <name>pyridoxal 5'-phosphate</name>
        <dbReference type="ChEBI" id="CHEBI:597326"/>
    </cofactor>
</comment>
<feature type="modified residue" description="N6-(pyridoxal phosphate)lysine" evidence="11 12">
    <location>
        <position position="229"/>
    </location>
</feature>
<name>A0A8E2U3X5_9GAMM</name>
<dbReference type="SUPFAM" id="SSF53383">
    <property type="entry name" value="PLP-dependent transferases"/>
    <property type="match status" value="1"/>
</dbReference>
<protein>
    <recommendedName>
        <fullName evidence="11">Serine hydroxymethyltransferase</fullName>
        <shortName evidence="11">SHMT</shortName>
        <shortName evidence="11">Serine methylase</shortName>
        <ecNumber evidence="11">2.1.2.1</ecNumber>
    </recommendedName>
</protein>
<evidence type="ECO:0000256" key="2">
    <source>
        <dbReference type="ARBA" id="ARBA00001933"/>
    </source>
</evidence>
<keyword evidence="15" id="KW-1185">Reference proteome</keyword>
<comment type="subunit">
    <text evidence="5 11">Homodimer.</text>
</comment>
<dbReference type="NCBIfam" id="NF000586">
    <property type="entry name" value="PRK00011.1"/>
    <property type="match status" value="1"/>
</dbReference>
<evidence type="ECO:0000256" key="7">
    <source>
        <dbReference type="ARBA" id="ARBA00022563"/>
    </source>
</evidence>
<dbReference type="PANTHER" id="PTHR11680:SF50">
    <property type="entry name" value="SERINE HYDROXYMETHYLTRANSFERASE"/>
    <property type="match status" value="1"/>
</dbReference>
<organism evidence="14 15">
    <name type="scientific">Stutzerimonas degradans</name>
    <dbReference type="NCBI Taxonomy" id="2968968"/>
    <lineage>
        <taxon>Bacteria</taxon>
        <taxon>Pseudomonadati</taxon>
        <taxon>Pseudomonadota</taxon>
        <taxon>Gammaproteobacteria</taxon>
        <taxon>Pseudomonadales</taxon>
        <taxon>Pseudomonadaceae</taxon>
        <taxon>Stutzerimonas</taxon>
    </lineage>
</organism>
<dbReference type="EC" id="2.1.2.1" evidence="11"/>
<dbReference type="InterPro" id="IPR015421">
    <property type="entry name" value="PyrdxlP-dep_Trfase_major"/>
</dbReference>
<evidence type="ECO:0000256" key="5">
    <source>
        <dbReference type="ARBA" id="ARBA00011738"/>
    </source>
</evidence>
<dbReference type="Gene3D" id="3.40.640.10">
    <property type="entry name" value="Type I PLP-dependent aspartate aminotransferase-like (Major domain)"/>
    <property type="match status" value="1"/>
</dbReference>
<evidence type="ECO:0000259" key="13">
    <source>
        <dbReference type="Pfam" id="PF00464"/>
    </source>
</evidence>
<feature type="domain" description="Serine hydroxymethyltransferase-like" evidence="13">
    <location>
        <begin position="8"/>
        <end position="385"/>
    </location>
</feature>
<comment type="catalytic activity">
    <reaction evidence="1 11">
        <text>(6R)-5,10-methylene-5,6,7,8-tetrahydrofolate + glycine + H2O = (6S)-5,6,7,8-tetrahydrofolate + L-serine</text>
        <dbReference type="Rhea" id="RHEA:15481"/>
        <dbReference type="ChEBI" id="CHEBI:15377"/>
        <dbReference type="ChEBI" id="CHEBI:15636"/>
        <dbReference type="ChEBI" id="CHEBI:33384"/>
        <dbReference type="ChEBI" id="CHEBI:57305"/>
        <dbReference type="ChEBI" id="CHEBI:57453"/>
        <dbReference type="EC" id="2.1.2.1"/>
    </reaction>
</comment>
<dbReference type="UniPathway" id="UPA00193"/>
<dbReference type="GO" id="GO:0030170">
    <property type="term" value="F:pyridoxal phosphate binding"/>
    <property type="evidence" value="ECO:0007669"/>
    <property type="project" value="UniProtKB-UniRule"/>
</dbReference>
<dbReference type="InterPro" id="IPR015424">
    <property type="entry name" value="PyrdxlP-dep_Trfase"/>
</dbReference>
<keyword evidence="10 11" id="KW-0663">Pyridoxal phosphate</keyword>
<dbReference type="Gene3D" id="3.90.1150.10">
    <property type="entry name" value="Aspartate Aminotransferase, domain 1"/>
    <property type="match status" value="1"/>
</dbReference>
<comment type="pathway">
    <text evidence="11">One-carbon metabolism; tetrahydrofolate interconversion.</text>
</comment>
<dbReference type="AlphaFoldDB" id="A0A8E2U3X5"/>
<evidence type="ECO:0000256" key="3">
    <source>
        <dbReference type="ARBA" id="ARBA00004496"/>
    </source>
</evidence>
<dbReference type="CDD" id="cd00378">
    <property type="entry name" value="SHMT"/>
    <property type="match status" value="1"/>
</dbReference>
<dbReference type="FunFam" id="3.40.640.10:FF:000001">
    <property type="entry name" value="Serine hydroxymethyltransferase"/>
    <property type="match status" value="1"/>
</dbReference>
<dbReference type="PIRSF" id="PIRSF000412">
    <property type="entry name" value="SHMT"/>
    <property type="match status" value="1"/>
</dbReference>
<feature type="binding site" evidence="11">
    <location>
        <position position="245"/>
    </location>
    <ligand>
        <name>(6S)-5,6,7,8-tetrahydrofolate</name>
        <dbReference type="ChEBI" id="CHEBI:57453"/>
    </ligand>
</feature>
<evidence type="ECO:0000313" key="15">
    <source>
        <dbReference type="Proteomes" id="UP000235881"/>
    </source>
</evidence>
<dbReference type="FunFam" id="3.90.1150.10:FF:000003">
    <property type="entry name" value="Serine hydroxymethyltransferase"/>
    <property type="match status" value="1"/>
</dbReference>
<dbReference type="GO" id="GO:0019264">
    <property type="term" value="P:glycine biosynthetic process from serine"/>
    <property type="evidence" value="ECO:0007669"/>
    <property type="project" value="UniProtKB-UniRule"/>
</dbReference>
<dbReference type="EMBL" id="POUK01000003">
    <property type="protein sequence ID" value="PNF76858.1"/>
    <property type="molecule type" value="Genomic_DNA"/>
</dbReference>
<keyword evidence="9 11" id="KW-0808">Transferase</keyword>
<dbReference type="GO" id="GO:0008168">
    <property type="term" value="F:methyltransferase activity"/>
    <property type="evidence" value="ECO:0007669"/>
    <property type="project" value="UniProtKB-KW"/>
</dbReference>
<keyword evidence="14" id="KW-0489">Methyltransferase</keyword>
<evidence type="ECO:0000256" key="6">
    <source>
        <dbReference type="ARBA" id="ARBA00022490"/>
    </source>
</evidence>
<keyword evidence="7 11" id="KW-0554">One-carbon metabolism</keyword>
<evidence type="ECO:0000256" key="9">
    <source>
        <dbReference type="ARBA" id="ARBA00022679"/>
    </source>
</evidence>
<keyword evidence="8 11" id="KW-0028">Amino-acid biosynthesis</keyword>
<feature type="site" description="Plays an important role in substrate specificity" evidence="11">
    <location>
        <position position="228"/>
    </location>
</feature>
<dbReference type="Pfam" id="PF00464">
    <property type="entry name" value="SHMT"/>
    <property type="match status" value="1"/>
</dbReference>
<dbReference type="InterPro" id="IPR049943">
    <property type="entry name" value="Ser_HO-MeTrfase-like"/>
</dbReference>
<accession>A0A8E2U3X5</accession>
<dbReference type="RefSeq" id="WP_102828608.1">
    <property type="nucleotide sequence ID" value="NZ_CP065721.1"/>
</dbReference>
<comment type="pathway">
    <text evidence="11">Amino-acid biosynthesis; glycine biosynthesis; glycine from L-serine: step 1/1.</text>
</comment>
<evidence type="ECO:0000256" key="4">
    <source>
        <dbReference type="ARBA" id="ARBA00006376"/>
    </source>
</evidence>
<gene>
    <name evidence="11 14" type="primary">glyA</name>
    <name evidence="14" type="ORF">CXK95_10695</name>
</gene>
<dbReference type="PROSITE" id="PS00096">
    <property type="entry name" value="SHMT"/>
    <property type="match status" value="1"/>
</dbReference>
<dbReference type="UniPathway" id="UPA00288">
    <property type="reaction ID" value="UER01023"/>
</dbReference>
<dbReference type="InterPro" id="IPR015422">
    <property type="entry name" value="PyrdxlP-dep_Trfase_small"/>
</dbReference>
<dbReference type="InterPro" id="IPR019798">
    <property type="entry name" value="Ser_HO-MeTrfase_PLP_BS"/>
</dbReference>
<dbReference type="Proteomes" id="UP000235881">
    <property type="component" value="Unassembled WGS sequence"/>
</dbReference>
<keyword evidence="6 11" id="KW-0963">Cytoplasm</keyword>
<feature type="binding site" evidence="11">
    <location>
        <begin position="125"/>
        <end position="127"/>
    </location>
    <ligand>
        <name>(6S)-5,6,7,8-tetrahydrofolate</name>
        <dbReference type="ChEBI" id="CHEBI:57453"/>
    </ligand>
</feature>
<comment type="function">
    <text evidence="11">Catalyzes the reversible interconversion of serine and glycine with tetrahydrofolate (THF) serving as the one-carbon carrier. This reaction serves as the major source of one-carbon groups required for the biosynthesis of purines, thymidylate, methionine, and other important biomolecules. Also exhibits THF-independent aldolase activity toward beta-hydroxyamino acids, producing glycine and aldehydes, via a retro-aldol mechanism.</text>
</comment>
<evidence type="ECO:0000256" key="8">
    <source>
        <dbReference type="ARBA" id="ARBA00022605"/>
    </source>
</evidence>
<feature type="binding site" evidence="11">
    <location>
        <begin position="354"/>
        <end position="356"/>
    </location>
    <ligand>
        <name>(6S)-5,6,7,8-tetrahydrofolate</name>
        <dbReference type="ChEBI" id="CHEBI:57453"/>
    </ligand>
</feature>
<comment type="subcellular location">
    <subcellularLocation>
        <location evidence="3 11">Cytoplasm</location>
    </subcellularLocation>
</comment>
<dbReference type="InterPro" id="IPR001085">
    <property type="entry name" value="Ser_HO-MeTrfase"/>
</dbReference>
<reference evidence="14 15" key="1">
    <citation type="submission" date="2018-01" db="EMBL/GenBank/DDBJ databases">
        <title>Denitrification phenotypes of diverse strains of Pseudomonas stutzeri.</title>
        <authorList>
            <person name="Milligan D.A."/>
            <person name="Bergaust L."/>
            <person name="Bakken L.R."/>
            <person name="Frostegard A."/>
        </authorList>
    </citation>
    <scope>NUCLEOTIDE SEQUENCE [LARGE SCALE GENOMIC DNA]</scope>
    <source>
        <strain evidence="14 15">DSM 50238</strain>
    </source>
</reference>
<evidence type="ECO:0000256" key="12">
    <source>
        <dbReference type="PIRSR" id="PIRSR000412-50"/>
    </source>
</evidence>
<evidence type="ECO:0000313" key="14">
    <source>
        <dbReference type="EMBL" id="PNF76858.1"/>
    </source>
</evidence>
<feature type="binding site" evidence="11">
    <location>
        <position position="121"/>
    </location>
    <ligand>
        <name>(6S)-5,6,7,8-tetrahydrofolate</name>
        <dbReference type="ChEBI" id="CHEBI:57453"/>
    </ligand>
</feature>
<evidence type="ECO:0000256" key="10">
    <source>
        <dbReference type="ARBA" id="ARBA00022898"/>
    </source>
</evidence>
<comment type="caution">
    <text evidence="14">The sequence shown here is derived from an EMBL/GenBank/DDBJ whole genome shotgun (WGS) entry which is preliminary data.</text>
</comment>
<dbReference type="GO" id="GO:0005829">
    <property type="term" value="C:cytosol"/>
    <property type="evidence" value="ECO:0007669"/>
    <property type="project" value="TreeGrafter"/>
</dbReference>
<comment type="similarity">
    <text evidence="4 11">Belongs to the SHMT family.</text>
</comment>
<dbReference type="GO" id="GO:0032259">
    <property type="term" value="P:methylation"/>
    <property type="evidence" value="ECO:0007669"/>
    <property type="project" value="UniProtKB-KW"/>
</dbReference>
<evidence type="ECO:0000256" key="11">
    <source>
        <dbReference type="HAMAP-Rule" id="MF_00051"/>
    </source>
</evidence>
<evidence type="ECO:0000256" key="1">
    <source>
        <dbReference type="ARBA" id="ARBA00001528"/>
    </source>
</evidence>
<dbReference type="PANTHER" id="PTHR11680">
    <property type="entry name" value="SERINE HYDROXYMETHYLTRANSFERASE"/>
    <property type="match status" value="1"/>
</dbReference>
<dbReference type="HAMAP" id="MF_00051">
    <property type="entry name" value="SHMT"/>
    <property type="match status" value="1"/>
</dbReference>
<sequence length="417" mass="44747">MFHKNLTLTQYDPALAQAIAAEDRRQEDHIELIASENYTSPQVMQAQGSGLTNKYAEGYPGKRYYGGCEYVDVVEQLAIDRAKELFGADYANVQPHSGSSANSAVYLALLNAGDTLLGMSLAHGGHLTHGAKVSSSGKLYNAVQYGIDEQGLIDYDEVERLAVEHKPKMIVAGFSAYSRVLDFARFRAIADKVGAYLFVDMAHVAGLVAAGLYPNPVPFADVVTTTTHKTLRGPRGGLILAKKNEEIEKKLNSAVFPGAQGGPLMHVIAAKAVCFKEALEPGFRDYQAQVVQNARAMAEVFVGRGYDVVSGGTDNHLMLVSLIRQGLTGKAADAALGSAHITVNKNAVPNDPQSPFVTSGIRIGTPAVTTRGFGEGECRELAGWICDILDDIDNPAVIERVKAQVTDLCATFPVYVE</sequence>
<dbReference type="InterPro" id="IPR039429">
    <property type="entry name" value="SHMT-like_dom"/>
</dbReference>